<dbReference type="STRING" id="121290.APY04_1458"/>
<evidence type="ECO:0000313" key="2">
    <source>
        <dbReference type="Proteomes" id="UP000059074"/>
    </source>
</evidence>
<name>A0A120CWH4_HYPSL</name>
<protein>
    <submittedName>
        <fullName evidence="1">Uncharacterized protein</fullName>
    </submittedName>
</protein>
<keyword evidence="2" id="KW-1185">Reference proteome</keyword>
<gene>
    <name evidence="1" type="ORF">APY04_1458</name>
</gene>
<dbReference type="Proteomes" id="UP000059074">
    <property type="component" value="Unassembled WGS sequence"/>
</dbReference>
<evidence type="ECO:0000313" key="1">
    <source>
        <dbReference type="EMBL" id="KWT69375.1"/>
    </source>
</evidence>
<comment type="caution">
    <text evidence="1">The sequence shown here is derived from an EMBL/GenBank/DDBJ whole genome shotgun (WGS) entry which is preliminary data.</text>
</comment>
<dbReference type="AlphaFoldDB" id="A0A120CWH4"/>
<proteinExistence type="predicted"/>
<reference evidence="1 2" key="1">
    <citation type="submission" date="2015-10" db="EMBL/GenBank/DDBJ databases">
        <title>Transcriptomic analysis of a linuron degrading triple-species bacterial consortium.</title>
        <authorList>
            <person name="Albers P."/>
        </authorList>
    </citation>
    <scope>NUCLEOTIDE SEQUENCE [LARGE SCALE GENOMIC DNA]</scope>
    <source>
        <strain evidence="1 2">WDL6</strain>
    </source>
</reference>
<dbReference type="PATRIC" id="fig|121290.4.peg.2694"/>
<accession>A0A120CWH4</accession>
<organism evidence="1 2">
    <name type="scientific">Hyphomicrobium sulfonivorans</name>
    <dbReference type="NCBI Taxonomy" id="121290"/>
    <lineage>
        <taxon>Bacteria</taxon>
        <taxon>Pseudomonadati</taxon>
        <taxon>Pseudomonadota</taxon>
        <taxon>Alphaproteobacteria</taxon>
        <taxon>Hyphomicrobiales</taxon>
        <taxon>Hyphomicrobiaceae</taxon>
        <taxon>Hyphomicrobium</taxon>
    </lineage>
</organism>
<dbReference type="EMBL" id="LMTR01000045">
    <property type="protein sequence ID" value="KWT69375.1"/>
    <property type="molecule type" value="Genomic_DNA"/>
</dbReference>
<sequence length="42" mass="4763">MCVERRGRAVRWNVPVRLLLPNGRSLPSLSVLLKTATCIDRD</sequence>